<dbReference type="InterPro" id="IPR001304">
    <property type="entry name" value="C-type_lectin-like"/>
</dbReference>
<keyword evidence="1" id="KW-1015">Disulfide bond</keyword>
<keyword evidence="3" id="KW-0472">Membrane</keyword>
<dbReference type="Proteomes" id="UP000095282">
    <property type="component" value="Unplaced"/>
</dbReference>
<feature type="transmembrane region" description="Helical" evidence="3">
    <location>
        <begin position="49"/>
        <end position="70"/>
    </location>
</feature>
<keyword evidence="5" id="KW-1185">Reference proteome</keyword>
<dbReference type="AlphaFoldDB" id="A0A1I7TVS0"/>
<dbReference type="InterPro" id="IPR050976">
    <property type="entry name" value="Snaclec"/>
</dbReference>
<accession>A0A1I7TVS0</accession>
<proteinExistence type="predicted"/>
<dbReference type="CDD" id="cd00037">
    <property type="entry name" value="CLECT"/>
    <property type="match status" value="1"/>
</dbReference>
<name>A0A1I7TVS0_9PELO</name>
<dbReference type="PROSITE" id="PS50041">
    <property type="entry name" value="C_TYPE_LECTIN_2"/>
    <property type="match status" value="1"/>
</dbReference>
<evidence type="ECO:0000313" key="5">
    <source>
        <dbReference type="Proteomes" id="UP000095282"/>
    </source>
</evidence>
<dbReference type="Gene3D" id="3.10.100.10">
    <property type="entry name" value="Mannose-Binding Protein A, subunit A"/>
    <property type="match status" value="1"/>
</dbReference>
<evidence type="ECO:0000256" key="1">
    <source>
        <dbReference type="ARBA" id="ARBA00023157"/>
    </source>
</evidence>
<reference evidence="6" key="1">
    <citation type="submission" date="2016-11" db="UniProtKB">
        <authorList>
            <consortium name="WormBaseParasite"/>
        </authorList>
    </citation>
    <scope>IDENTIFICATION</scope>
</reference>
<dbReference type="PANTHER" id="PTHR22991:SF41">
    <property type="entry name" value="CUB DOMAIN-CONTAINING PROTEIN-RELATED"/>
    <property type="match status" value="1"/>
</dbReference>
<evidence type="ECO:0000259" key="4">
    <source>
        <dbReference type="PROSITE" id="PS50041"/>
    </source>
</evidence>
<evidence type="ECO:0000256" key="2">
    <source>
        <dbReference type="SAM" id="MobiDB-lite"/>
    </source>
</evidence>
<dbReference type="PANTHER" id="PTHR22991">
    <property type="entry name" value="PROTEIN CBG13490"/>
    <property type="match status" value="1"/>
</dbReference>
<dbReference type="InterPro" id="IPR016186">
    <property type="entry name" value="C-type_lectin-like/link_sf"/>
</dbReference>
<evidence type="ECO:0000256" key="3">
    <source>
        <dbReference type="SAM" id="Phobius"/>
    </source>
</evidence>
<feature type="region of interest" description="Disordered" evidence="2">
    <location>
        <begin position="1"/>
        <end position="21"/>
    </location>
</feature>
<evidence type="ECO:0000313" key="6">
    <source>
        <dbReference type="WBParaSite" id="Csp11.Scaffold629.g12279.t2"/>
    </source>
</evidence>
<feature type="domain" description="C-type lectin" evidence="4">
    <location>
        <begin position="80"/>
        <end position="195"/>
    </location>
</feature>
<dbReference type="SUPFAM" id="SSF56436">
    <property type="entry name" value="C-type lectin-like"/>
    <property type="match status" value="1"/>
</dbReference>
<protein>
    <submittedName>
        <fullName evidence="6">C-type lectin domain-containing protein</fullName>
    </submittedName>
</protein>
<organism evidence="5 6">
    <name type="scientific">Caenorhabditis tropicalis</name>
    <dbReference type="NCBI Taxonomy" id="1561998"/>
    <lineage>
        <taxon>Eukaryota</taxon>
        <taxon>Metazoa</taxon>
        <taxon>Ecdysozoa</taxon>
        <taxon>Nematoda</taxon>
        <taxon>Chromadorea</taxon>
        <taxon>Rhabditida</taxon>
        <taxon>Rhabditina</taxon>
        <taxon>Rhabditomorpha</taxon>
        <taxon>Rhabditoidea</taxon>
        <taxon>Rhabditidae</taxon>
        <taxon>Peloderinae</taxon>
        <taxon>Caenorhabditis</taxon>
    </lineage>
</organism>
<dbReference type="SMART" id="SM00034">
    <property type="entry name" value="CLECT"/>
    <property type="match status" value="1"/>
</dbReference>
<dbReference type="eggNOG" id="KOG4297">
    <property type="taxonomic scope" value="Eukaryota"/>
</dbReference>
<dbReference type="STRING" id="1561998.A0A1I7TVS0"/>
<keyword evidence="3" id="KW-1133">Transmembrane helix</keyword>
<sequence length="196" mass="22428">MRFFNKDAPPPYTEREENDKRAVEVCGPDPNTATWHPLRYQNSLPEENFFFILIVLILVVSISVFLILFLNKTSSCDYRVANKCLKIYNVSMDHDDAYSTCKGRLLTAKTYSDDVAINTFFRSQSIDNVWMGLKCTGGTVSSCVWDNKFPLNYNSFSPGFPDANLGQCVVYRTSSNDQGEWVSSQYEWMARIVCED</sequence>
<keyword evidence="3" id="KW-0812">Transmembrane</keyword>
<dbReference type="InterPro" id="IPR016187">
    <property type="entry name" value="CTDL_fold"/>
</dbReference>
<dbReference type="WBParaSite" id="Csp11.Scaffold629.g12279.t2">
    <property type="protein sequence ID" value="Csp11.Scaffold629.g12279.t2"/>
    <property type="gene ID" value="Csp11.Scaffold629.g12279"/>
</dbReference>